<accession>A0ABS4P9V5</accession>
<dbReference type="Gene3D" id="3.10.20.860">
    <property type="match status" value="1"/>
</dbReference>
<keyword evidence="6" id="KW-1185">Reference proteome</keyword>
<evidence type="ECO:0000256" key="3">
    <source>
        <dbReference type="ARBA" id="ARBA00023163"/>
    </source>
</evidence>
<dbReference type="RefSeq" id="WP_017799528.1">
    <property type="nucleotide sequence ID" value="NZ_JAGGMQ010000001.1"/>
</dbReference>
<evidence type="ECO:0000259" key="4">
    <source>
        <dbReference type="PROSITE" id="PS50943"/>
    </source>
</evidence>
<sequence length="131" mass="14460">MKCPVCGGAELESGIRDVPYVFRGHKIQIEAKGDYCPACGEVLMDPEESAVFMAKVKKFKAEIISQTIEPGFIAQVRKKLALTQQEAGEVFGGGVNAFSRYENGKSQPHPSTVKLLRILDKHPELLTEIRI</sequence>
<reference evidence="5 6" key="1">
    <citation type="submission" date="2021-03" db="EMBL/GenBank/DDBJ databases">
        <authorList>
            <person name="D'Agostino P."/>
            <person name="Huntemann M."/>
            <person name="Clum A."/>
            <person name="Spunde A."/>
            <person name="Palaniappan K."/>
            <person name="Ritter S."/>
            <person name="Mikhailova N."/>
            <person name="Chen I.-M."/>
            <person name="Stamatis D."/>
            <person name="Reddy T."/>
            <person name="O'Malley R."/>
            <person name="Daum C."/>
            <person name="Shapiro N."/>
            <person name="Ivanova N."/>
            <person name="Kyrpides N."/>
            <person name="Woyke T."/>
        </authorList>
    </citation>
    <scope>NUCLEOTIDE SEQUENCE [LARGE SCALE GENOMIC DNA]</scope>
    <source>
        <strain evidence="5 6">WS4403</strain>
    </source>
</reference>
<dbReference type="PANTHER" id="PTHR36511:SF4">
    <property type="entry name" value="ANTITOXIN MQSA"/>
    <property type="match status" value="1"/>
</dbReference>
<keyword evidence="1" id="KW-0805">Transcription regulation</keyword>
<dbReference type="Gene3D" id="1.10.260.40">
    <property type="entry name" value="lambda repressor-like DNA-binding domains"/>
    <property type="match status" value="1"/>
</dbReference>
<dbReference type="InterPro" id="IPR052359">
    <property type="entry name" value="HTH-type_reg/antitoxin"/>
</dbReference>
<dbReference type="PROSITE" id="PS50943">
    <property type="entry name" value="HTH_CROC1"/>
    <property type="match status" value="1"/>
</dbReference>
<dbReference type="Proteomes" id="UP001195624">
    <property type="component" value="Unassembled WGS sequence"/>
</dbReference>
<protein>
    <submittedName>
        <fullName evidence="5">HTH-type transcriptional regulator/antitoxin MqsA</fullName>
    </submittedName>
</protein>
<name>A0ABS4P9V5_9GAMM</name>
<dbReference type="SUPFAM" id="SSF47413">
    <property type="entry name" value="lambda repressor-like DNA-binding domains"/>
    <property type="match status" value="1"/>
</dbReference>
<dbReference type="PANTHER" id="PTHR36511">
    <property type="entry name" value="MERR FAMILY BACTERIAL REGULATORY PROTEIN"/>
    <property type="match status" value="1"/>
</dbReference>
<dbReference type="SMART" id="SM00530">
    <property type="entry name" value="HTH_XRE"/>
    <property type="match status" value="1"/>
</dbReference>
<dbReference type="CDD" id="cd12870">
    <property type="entry name" value="MqsA"/>
    <property type="match status" value="1"/>
</dbReference>
<dbReference type="InterPro" id="IPR022452">
    <property type="entry name" value="MqsA"/>
</dbReference>
<evidence type="ECO:0000313" key="6">
    <source>
        <dbReference type="Proteomes" id="UP001195624"/>
    </source>
</evidence>
<dbReference type="Pfam" id="PF15731">
    <property type="entry name" value="MqsA_antitoxin"/>
    <property type="match status" value="1"/>
</dbReference>
<keyword evidence="3" id="KW-0804">Transcription</keyword>
<dbReference type="InterPro" id="IPR032758">
    <property type="entry name" value="MqsA/HigA-2"/>
</dbReference>
<dbReference type="NCBIfam" id="TIGR03831">
    <property type="entry name" value="YgiT_finger"/>
    <property type="match status" value="1"/>
</dbReference>
<comment type="caution">
    <text evidence="5">The sequence shown here is derived from an EMBL/GenBank/DDBJ whole genome shotgun (WGS) entry which is preliminary data.</text>
</comment>
<dbReference type="InterPro" id="IPR001387">
    <property type="entry name" value="Cro/C1-type_HTH"/>
</dbReference>
<dbReference type="CDD" id="cd00093">
    <property type="entry name" value="HTH_XRE"/>
    <property type="match status" value="1"/>
</dbReference>
<organism evidence="5 6">
    <name type="scientific">Winslowiella toletana</name>
    <dbReference type="NCBI Taxonomy" id="92490"/>
    <lineage>
        <taxon>Bacteria</taxon>
        <taxon>Pseudomonadati</taxon>
        <taxon>Pseudomonadota</taxon>
        <taxon>Gammaproteobacteria</taxon>
        <taxon>Enterobacterales</taxon>
        <taxon>Erwiniaceae</taxon>
        <taxon>Winslowiella</taxon>
    </lineage>
</organism>
<feature type="domain" description="HTH cro/C1-type" evidence="4">
    <location>
        <begin position="73"/>
        <end position="126"/>
    </location>
</feature>
<keyword evidence="2" id="KW-0238">DNA-binding</keyword>
<evidence type="ECO:0000313" key="5">
    <source>
        <dbReference type="EMBL" id="MBP2168733.1"/>
    </source>
</evidence>
<gene>
    <name evidence="5" type="ORF">J2125_001925</name>
</gene>
<dbReference type="NCBIfam" id="TIGR03830">
    <property type="entry name" value="CxxCG_CxxCG_HTH"/>
    <property type="match status" value="1"/>
</dbReference>
<reference evidence="6" key="2">
    <citation type="submission" date="2023-07" db="EMBL/GenBank/DDBJ databases">
        <title>Genome mining of underrepresented organisms for secondary metabolites.</title>
        <authorList>
            <person name="D'Agostino P.M."/>
        </authorList>
    </citation>
    <scope>NUCLEOTIDE SEQUENCE [LARGE SCALE GENOMIC DNA]</scope>
    <source>
        <strain evidence="6">WS4403</strain>
    </source>
</reference>
<evidence type="ECO:0000256" key="1">
    <source>
        <dbReference type="ARBA" id="ARBA00023015"/>
    </source>
</evidence>
<dbReference type="EMBL" id="JAGGMQ010000001">
    <property type="protein sequence ID" value="MBP2168733.1"/>
    <property type="molecule type" value="Genomic_DNA"/>
</dbReference>
<dbReference type="InterPro" id="IPR010982">
    <property type="entry name" value="Lambda_DNA-bd_dom_sf"/>
</dbReference>
<proteinExistence type="predicted"/>
<dbReference type="InterPro" id="IPR022453">
    <property type="entry name" value="Znf_MqsA-type"/>
</dbReference>
<evidence type="ECO:0000256" key="2">
    <source>
        <dbReference type="ARBA" id="ARBA00023125"/>
    </source>
</evidence>